<comment type="catalytic activity">
    <reaction evidence="10">
        <text>an acyl phosphate + sn-glycerol 3-phosphate = a 1-acyl-sn-glycero-3-phosphate + phosphate</text>
        <dbReference type="Rhea" id="RHEA:34075"/>
        <dbReference type="ChEBI" id="CHEBI:43474"/>
        <dbReference type="ChEBI" id="CHEBI:57597"/>
        <dbReference type="ChEBI" id="CHEBI:57970"/>
        <dbReference type="ChEBI" id="CHEBI:59918"/>
        <dbReference type="EC" id="2.3.1.275"/>
    </reaction>
</comment>
<keyword evidence="1 10" id="KW-1003">Cell membrane</keyword>
<dbReference type="RefSeq" id="WP_083547602.1">
    <property type="nucleotide sequence ID" value="NZ_FQTV01000004.1"/>
</dbReference>
<dbReference type="EC" id="2.3.1.275" evidence="10"/>
<keyword evidence="11" id="KW-0012">Acyltransferase</keyword>
<feature type="transmembrane region" description="Helical" evidence="10">
    <location>
        <begin position="6"/>
        <end position="24"/>
    </location>
</feature>
<dbReference type="Pfam" id="PF02660">
    <property type="entry name" value="G3P_acyltransf"/>
    <property type="match status" value="1"/>
</dbReference>
<keyword evidence="8 10" id="KW-0594">Phospholipid biosynthesis</keyword>
<keyword evidence="6 10" id="KW-0443">Lipid metabolism</keyword>
<evidence type="ECO:0000256" key="1">
    <source>
        <dbReference type="ARBA" id="ARBA00022475"/>
    </source>
</evidence>
<dbReference type="AlphaFoldDB" id="A0A1M4XSZ4"/>
<dbReference type="STRING" id="1297750.SAMN05444405_104115"/>
<comment type="similarity">
    <text evidence="10">Belongs to the PlsY family.</text>
</comment>
<dbReference type="UniPathway" id="UPA00085"/>
<comment type="pathway">
    <text evidence="10">Lipid metabolism; phospholipid metabolism.</text>
</comment>
<feature type="transmembrane region" description="Helical" evidence="10">
    <location>
        <begin position="169"/>
        <end position="187"/>
    </location>
</feature>
<dbReference type="GO" id="GO:0005886">
    <property type="term" value="C:plasma membrane"/>
    <property type="evidence" value="ECO:0007669"/>
    <property type="project" value="UniProtKB-SubCell"/>
</dbReference>
<name>A0A1M4XSZ4_9BACE</name>
<evidence type="ECO:0000256" key="10">
    <source>
        <dbReference type="HAMAP-Rule" id="MF_01043"/>
    </source>
</evidence>
<evidence type="ECO:0000256" key="2">
    <source>
        <dbReference type="ARBA" id="ARBA00022516"/>
    </source>
</evidence>
<dbReference type="HAMAP" id="MF_01043">
    <property type="entry name" value="PlsY"/>
    <property type="match status" value="1"/>
</dbReference>
<dbReference type="EMBL" id="FQTV01000004">
    <property type="protein sequence ID" value="SHE96372.1"/>
    <property type="molecule type" value="Genomic_DNA"/>
</dbReference>
<evidence type="ECO:0000256" key="9">
    <source>
        <dbReference type="ARBA" id="ARBA00023264"/>
    </source>
</evidence>
<gene>
    <name evidence="10" type="primary">plsY</name>
    <name evidence="11" type="ORF">SAMN05444405_104115</name>
</gene>
<comment type="subunit">
    <text evidence="10">Probably interacts with PlsX.</text>
</comment>
<accession>A0A1M4XSZ4</accession>
<dbReference type="GO" id="GO:0008654">
    <property type="term" value="P:phospholipid biosynthetic process"/>
    <property type="evidence" value="ECO:0007669"/>
    <property type="project" value="UniProtKB-UniRule"/>
</dbReference>
<keyword evidence="9 10" id="KW-1208">Phospholipid metabolism</keyword>
<evidence type="ECO:0000256" key="5">
    <source>
        <dbReference type="ARBA" id="ARBA00022989"/>
    </source>
</evidence>
<evidence type="ECO:0000256" key="8">
    <source>
        <dbReference type="ARBA" id="ARBA00023209"/>
    </source>
</evidence>
<feature type="transmembrane region" description="Helical" evidence="10">
    <location>
        <begin position="86"/>
        <end position="105"/>
    </location>
</feature>
<dbReference type="Proteomes" id="UP000184509">
    <property type="component" value="Unassembled WGS sequence"/>
</dbReference>
<evidence type="ECO:0000256" key="3">
    <source>
        <dbReference type="ARBA" id="ARBA00022679"/>
    </source>
</evidence>
<protein>
    <recommendedName>
        <fullName evidence="10">Glycerol-3-phosphate acyltransferase</fullName>
    </recommendedName>
    <alternativeName>
        <fullName evidence="10">Acyl-PO4 G3P acyltransferase</fullName>
    </alternativeName>
    <alternativeName>
        <fullName evidence="10">Acyl-phosphate--glycerol-3-phosphate acyltransferase</fullName>
    </alternativeName>
    <alternativeName>
        <fullName evidence="10">G3P acyltransferase</fullName>
        <shortName evidence="10">GPAT</shortName>
        <ecNumber evidence="10">2.3.1.275</ecNumber>
    </alternativeName>
    <alternativeName>
        <fullName evidence="10">Lysophosphatidic acid synthase</fullName>
        <shortName evidence="10">LPA synthase</shortName>
    </alternativeName>
</protein>
<dbReference type="GO" id="GO:0043772">
    <property type="term" value="F:acyl-phosphate glycerol-3-phosphate acyltransferase activity"/>
    <property type="evidence" value="ECO:0007669"/>
    <property type="project" value="UniProtKB-UniRule"/>
</dbReference>
<dbReference type="OrthoDB" id="9777124at2"/>
<organism evidence="11 12">
    <name type="scientific">Bacteroides luti</name>
    <dbReference type="NCBI Taxonomy" id="1297750"/>
    <lineage>
        <taxon>Bacteria</taxon>
        <taxon>Pseudomonadati</taxon>
        <taxon>Bacteroidota</taxon>
        <taxon>Bacteroidia</taxon>
        <taxon>Bacteroidales</taxon>
        <taxon>Bacteroidaceae</taxon>
        <taxon>Bacteroides</taxon>
    </lineage>
</organism>
<sequence length="208" mass="22526">MLISALFILAAYLLGSVPFGYLFTKYATGKNVLELGSMSIGSTNVERVAGKKISVLTQVCDMLKGLLPVGIAIVLQKNNIIFLEDYFICLIALAAILGHDFSIFLKLKGGKGVNTTLGASILLAPIQVLASVIIFFVVKKFTKYVSVGSICLGISLPLTGLFFPISYCFYYLLTVALLIVIMHIPNISRLIRGNENATASQQKKQKNA</sequence>
<keyword evidence="12" id="KW-1185">Reference proteome</keyword>
<keyword evidence="7 10" id="KW-0472">Membrane</keyword>
<feature type="transmembrane region" description="Helical" evidence="10">
    <location>
        <begin position="117"/>
        <end position="137"/>
    </location>
</feature>
<keyword evidence="2 10" id="KW-0444">Lipid biosynthesis</keyword>
<evidence type="ECO:0000313" key="12">
    <source>
        <dbReference type="Proteomes" id="UP000184509"/>
    </source>
</evidence>
<evidence type="ECO:0000256" key="7">
    <source>
        <dbReference type="ARBA" id="ARBA00023136"/>
    </source>
</evidence>
<evidence type="ECO:0000313" key="11">
    <source>
        <dbReference type="EMBL" id="SHE96372.1"/>
    </source>
</evidence>
<dbReference type="PANTHER" id="PTHR30309">
    <property type="entry name" value="INNER MEMBRANE PROTEIN YGIH"/>
    <property type="match status" value="1"/>
</dbReference>
<evidence type="ECO:0000256" key="4">
    <source>
        <dbReference type="ARBA" id="ARBA00022692"/>
    </source>
</evidence>
<keyword evidence="4 10" id="KW-0812">Transmembrane</keyword>
<keyword evidence="5 10" id="KW-1133">Transmembrane helix</keyword>
<dbReference type="InterPro" id="IPR003811">
    <property type="entry name" value="G3P_acylTferase_PlsY"/>
</dbReference>
<proteinExistence type="inferred from homology"/>
<keyword evidence="3 10" id="KW-0808">Transferase</keyword>
<feature type="transmembrane region" description="Helical" evidence="10">
    <location>
        <begin position="144"/>
        <end position="163"/>
    </location>
</feature>
<comment type="function">
    <text evidence="10">Catalyzes the transfer of an acyl group from acyl-phosphate (acyl-PO(4)) to glycerol-3-phosphate (G3P) to form lysophosphatidic acid (LPA). This enzyme utilizes acyl-phosphate as fatty acyl donor, but not acyl-CoA or acyl-ACP.</text>
</comment>
<dbReference type="PANTHER" id="PTHR30309:SF0">
    <property type="entry name" value="GLYCEROL-3-PHOSPHATE ACYLTRANSFERASE-RELATED"/>
    <property type="match status" value="1"/>
</dbReference>
<evidence type="ECO:0000256" key="6">
    <source>
        <dbReference type="ARBA" id="ARBA00023098"/>
    </source>
</evidence>
<comment type="subcellular location">
    <subcellularLocation>
        <location evidence="10">Cell membrane</location>
        <topology evidence="10">Multi-pass membrane protein</topology>
    </subcellularLocation>
</comment>
<dbReference type="SMART" id="SM01207">
    <property type="entry name" value="G3P_acyltransf"/>
    <property type="match status" value="1"/>
</dbReference>
<reference evidence="11 12" key="1">
    <citation type="submission" date="2016-11" db="EMBL/GenBank/DDBJ databases">
        <authorList>
            <person name="Jaros S."/>
            <person name="Januszkiewicz K."/>
            <person name="Wedrychowicz H."/>
        </authorList>
    </citation>
    <scope>NUCLEOTIDE SEQUENCE [LARGE SCALE GENOMIC DNA]</scope>
    <source>
        <strain evidence="11 12">DSM 26991</strain>
    </source>
</reference>
<dbReference type="NCBIfam" id="TIGR00023">
    <property type="entry name" value="glycerol-3-phosphate 1-O-acyltransferase PlsY"/>
    <property type="match status" value="1"/>
</dbReference>